<dbReference type="InterPro" id="IPR025714">
    <property type="entry name" value="Methyltranfer_dom"/>
</dbReference>
<sequence>MNLIHGNAQRIRSSILEKYSRVATRALGEFRYPTGEAGLQGLNYDTAWYAHLPRPVRECFCGVGNHFSMGLPEPGSRVLDVGCGCGVDSLIAAHLVGPDGFAVGVEFSPGMAAKARENALASGTANAAFARGTAEALPFADESFDELRSSGVYNLVMDKEQALREALRVLRPGGRLLVADQALTGLPPQTEADAVASWFR</sequence>
<dbReference type="CDD" id="cd02440">
    <property type="entry name" value="AdoMet_MTases"/>
    <property type="match status" value="1"/>
</dbReference>
<keyword evidence="3" id="KW-1185">Reference proteome</keyword>
<name>A0A6V8LS93_9BACT</name>
<feature type="domain" description="Methyltransferase" evidence="1">
    <location>
        <begin position="74"/>
        <end position="193"/>
    </location>
</feature>
<dbReference type="Pfam" id="PF13847">
    <property type="entry name" value="Methyltransf_31"/>
    <property type="match status" value="1"/>
</dbReference>
<dbReference type="AlphaFoldDB" id="A0A6V8LS93"/>
<organism evidence="2 3">
    <name type="scientific">Fundidesulfovibrio magnetotacticus</name>
    <dbReference type="NCBI Taxonomy" id="2730080"/>
    <lineage>
        <taxon>Bacteria</taxon>
        <taxon>Pseudomonadati</taxon>
        <taxon>Thermodesulfobacteriota</taxon>
        <taxon>Desulfovibrionia</taxon>
        <taxon>Desulfovibrionales</taxon>
        <taxon>Desulfovibrionaceae</taxon>
        <taxon>Fundidesulfovibrio</taxon>
    </lineage>
</organism>
<dbReference type="EMBL" id="BLTE01000016">
    <property type="protein sequence ID" value="GFK95342.1"/>
    <property type="molecule type" value="Genomic_DNA"/>
</dbReference>
<dbReference type="GO" id="GO:0043770">
    <property type="term" value="F:demethylmenaquinone methyltransferase activity"/>
    <property type="evidence" value="ECO:0007669"/>
    <property type="project" value="UniProtKB-EC"/>
</dbReference>
<dbReference type="PANTHER" id="PTHR42912">
    <property type="entry name" value="METHYLTRANSFERASE"/>
    <property type="match status" value="1"/>
</dbReference>
<dbReference type="Proteomes" id="UP000494245">
    <property type="component" value="Unassembled WGS sequence"/>
</dbReference>
<accession>A0A6V8LS93</accession>
<evidence type="ECO:0000313" key="3">
    <source>
        <dbReference type="Proteomes" id="UP000494245"/>
    </source>
</evidence>
<reference evidence="2 3" key="2">
    <citation type="submission" date="2020-05" db="EMBL/GenBank/DDBJ databases">
        <title>Draft genome sequence of Desulfovibrio sp. strainFSS-1.</title>
        <authorList>
            <person name="Shimoshige H."/>
            <person name="Kobayashi H."/>
            <person name="Maekawa T."/>
        </authorList>
    </citation>
    <scope>NUCLEOTIDE SEQUENCE [LARGE SCALE GENOMIC DNA]</scope>
    <source>
        <strain evidence="2 3">SIID29052-01</strain>
    </source>
</reference>
<dbReference type="InterPro" id="IPR029063">
    <property type="entry name" value="SAM-dependent_MTases_sf"/>
</dbReference>
<dbReference type="Gene3D" id="3.40.50.150">
    <property type="entry name" value="Vaccinia Virus protein VP39"/>
    <property type="match status" value="1"/>
</dbReference>
<proteinExistence type="predicted"/>
<dbReference type="EC" id="2.1.1.163" evidence="2"/>
<dbReference type="GO" id="GO:0032259">
    <property type="term" value="P:methylation"/>
    <property type="evidence" value="ECO:0007669"/>
    <property type="project" value="UniProtKB-KW"/>
</dbReference>
<keyword evidence="2" id="KW-0489">Methyltransferase</keyword>
<protein>
    <submittedName>
        <fullName evidence="2">Ubiquinone/menaquinone biosynthesis C-methyltransferase UbiE</fullName>
        <ecNumber evidence="2">2.1.1.163</ecNumber>
    </submittedName>
</protein>
<dbReference type="InterPro" id="IPR050508">
    <property type="entry name" value="Methyltransf_Superfamily"/>
</dbReference>
<evidence type="ECO:0000313" key="2">
    <source>
        <dbReference type="EMBL" id="GFK95342.1"/>
    </source>
</evidence>
<reference evidence="2 3" key="1">
    <citation type="submission" date="2020-04" db="EMBL/GenBank/DDBJ databases">
        <authorList>
            <consortium name="Desulfovibrio sp. FSS-1 genome sequencing consortium"/>
            <person name="Shimoshige H."/>
            <person name="Kobayashi H."/>
            <person name="Maekawa T."/>
        </authorList>
    </citation>
    <scope>NUCLEOTIDE SEQUENCE [LARGE SCALE GENOMIC DNA]</scope>
    <source>
        <strain evidence="2 3">SIID29052-01</strain>
    </source>
</reference>
<keyword evidence="2" id="KW-0808">Transferase</keyword>
<comment type="caution">
    <text evidence="2">The sequence shown here is derived from an EMBL/GenBank/DDBJ whole genome shotgun (WGS) entry which is preliminary data.</text>
</comment>
<gene>
    <name evidence="2" type="primary">ubiE_3</name>
    <name evidence="2" type="ORF">NNJEOMEG_03204</name>
</gene>
<keyword evidence="2" id="KW-0830">Ubiquinone</keyword>
<evidence type="ECO:0000259" key="1">
    <source>
        <dbReference type="Pfam" id="PF13847"/>
    </source>
</evidence>
<dbReference type="SUPFAM" id="SSF53335">
    <property type="entry name" value="S-adenosyl-L-methionine-dependent methyltransferases"/>
    <property type="match status" value="1"/>
</dbReference>